<evidence type="ECO:0000256" key="2">
    <source>
        <dbReference type="SAM" id="MobiDB-lite"/>
    </source>
</evidence>
<dbReference type="CDD" id="cd14279">
    <property type="entry name" value="CUE"/>
    <property type="match status" value="1"/>
</dbReference>
<sequence length="187" mass="20874">MHYSYRVTARRYGLKTMRAKVNPAVNDAKMGWRNGLAQSDVDVLNRMYCTAPDCVDKEICCGMWALQNKCYKKGSRDARMAKECPKSGGFCKPILDEMQEMFPSIQKEMIRMVLEANGEKNREAALDELKEMFPSIQKEMIRVDSTANALIDGQPREESGSGSGRTEGDVPQHSEGDAPKDVGGQRG</sequence>
<dbReference type="InterPro" id="IPR003582">
    <property type="entry name" value="ShKT_dom"/>
</dbReference>
<dbReference type="InterPro" id="IPR003892">
    <property type="entry name" value="CUE"/>
</dbReference>
<reference evidence="7" key="1">
    <citation type="submission" date="2022-11" db="UniProtKB">
        <authorList>
            <consortium name="WormBaseParasite"/>
        </authorList>
    </citation>
    <scope>IDENTIFICATION</scope>
</reference>
<feature type="region of interest" description="Disordered" evidence="2">
    <location>
        <begin position="145"/>
        <end position="187"/>
    </location>
</feature>
<dbReference type="PROSITE" id="PS51864">
    <property type="entry name" value="ASTACIN"/>
    <property type="match status" value="1"/>
</dbReference>
<dbReference type="GO" id="GO:0004222">
    <property type="term" value="F:metalloendopeptidase activity"/>
    <property type="evidence" value="ECO:0007669"/>
    <property type="project" value="InterPro"/>
</dbReference>
<dbReference type="PROSITE" id="PS51140">
    <property type="entry name" value="CUE"/>
    <property type="match status" value="1"/>
</dbReference>
<comment type="caution">
    <text evidence="1">Lacks conserved residue(s) required for the propagation of feature annotation.</text>
</comment>
<dbReference type="GO" id="GO:0043130">
    <property type="term" value="F:ubiquitin binding"/>
    <property type="evidence" value="ECO:0007669"/>
    <property type="project" value="InterPro"/>
</dbReference>
<dbReference type="InterPro" id="IPR009060">
    <property type="entry name" value="UBA-like_sf"/>
</dbReference>
<proteinExistence type="predicted"/>
<evidence type="ECO:0000313" key="7">
    <source>
        <dbReference type="WBParaSite" id="Gr19_v10_g13056.t2"/>
    </source>
</evidence>
<keyword evidence="6" id="KW-1185">Reference proteome</keyword>
<dbReference type="SUPFAM" id="SSF46934">
    <property type="entry name" value="UBA-like"/>
    <property type="match status" value="1"/>
</dbReference>
<dbReference type="WBParaSite" id="Gr19_v10_g13056.t2">
    <property type="protein sequence ID" value="Gr19_v10_g13056.t2"/>
    <property type="gene ID" value="Gr19_v10_g13056"/>
</dbReference>
<evidence type="ECO:0000313" key="6">
    <source>
        <dbReference type="Proteomes" id="UP000887572"/>
    </source>
</evidence>
<dbReference type="Gene3D" id="1.10.8.10">
    <property type="entry name" value="DNA helicase RuvA subunit, C-terminal domain"/>
    <property type="match status" value="1"/>
</dbReference>
<feature type="domain" description="Peptidase M12A" evidence="5">
    <location>
        <begin position="1"/>
        <end position="50"/>
    </location>
</feature>
<dbReference type="PROSITE" id="PS51670">
    <property type="entry name" value="SHKT"/>
    <property type="match status" value="1"/>
</dbReference>
<feature type="domain" description="ShKT" evidence="4">
    <location>
        <begin position="54"/>
        <end position="91"/>
    </location>
</feature>
<feature type="domain" description="CUE" evidence="3">
    <location>
        <begin position="90"/>
        <end position="134"/>
    </location>
</feature>
<name>A0A914H2G3_GLORO</name>
<evidence type="ECO:0000259" key="3">
    <source>
        <dbReference type="PROSITE" id="PS51140"/>
    </source>
</evidence>
<dbReference type="GO" id="GO:0006508">
    <property type="term" value="P:proteolysis"/>
    <property type="evidence" value="ECO:0007669"/>
    <property type="project" value="InterPro"/>
</dbReference>
<protein>
    <submittedName>
        <fullName evidence="7">CUE domain-containing protein</fullName>
    </submittedName>
</protein>
<feature type="compositionally biased region" description="Basic and acidic residues" evidence="2">
    <location>
        <begin position="166"/>
        <end position="180"/>
    </location>
</feature>
<evidence type="ECO:0000259" key="5">
    <source>
        <dbReference type="PROSITE" id="PS51864"/>
    </source>
</evidence>
<dbReference type="InterPro" id="IPR001506">
    <property type="entry name" value="Peptidase_M12A"/>
</dbReference>
<dbReference type="Proteomes" id="UP000887572">
    <property type="component" value="Unplaced"/>
</dbReference>
<accession>A0A914H2G3</accession>
<organism evidence="6 7">
    <name type="scientific">Globodera rostochiensis</name>
    <name type="common">Golden nematode worm</name>
    <name type="synonym">Heterodera rostochiensis</name>
    <dbReference type="NCBI Taxonomy" id="31243"/>
    <lineage>
        <taxon>Eukaryota</taxon>
        <taxon>Metazoa</taxon>
        <taxon>Ecdysozoa</taxon>
        <taxon>Nematoda</taxon>
        <taxon>Chromadorea</taxon>
        <taxon>Rhabditida</taxon>
        <taxon>Tylenchina</taxon>
        <taxon>Tylenchomorpha</taxon>
        <taxon>Tylenchoidea</taxon>
        <taxon>Heteroderidae</taxon>
        <taxon>Heteroderinae</taxon>
        <taxon>Globodera</taxon>
    </lineage>
</organism>
<dbReference type="AlphaFoldDB" id="A0A914H2G3"/>
<evidence type="ECO:0000259" key="4">
    <source>
        <dbReference type="PROSITE" id="PS51670"/>
    </source>
</evidence>
<evidence type="ECO:0000256" key="1">
    <source>
        <dbReference type="PROSITE-ProRule" id="PRU01005"/>
    </source>
</evidence>